<dbReference type="GO" id="GO:0000785">
    <property type="term" value="C:chromatin"/>
    <property type="evidence" value="ECO:0000318"/>
    <property type="project" value="GO_Central"/>
</dbReference>
<evidence type="ECO:0000256" key="4">
    <source>
        <dbReference type="ARBA" id="ARBA00022723"/>
    </source>
</evidence>
<gene>
    <name evidence="15 16" type="primary">esco1.L</name>
    <name evidence="15" type="synonym">eco1</name>
    <name evidence="15" type="synonym">esco1</name>
    <name evidence="15" type="synonym">xeco1</name>
</gene>
<comment type="similarity">
    <text evidence="2">Belongs to the acetyltransferase family. ECO subfamily.</text>
</comment>
<dbReference type="Proteomes" id="UP000186698">
    <property type="component" value="Chromosome 6L"/>
</dbReference>
<dbReference type="OrthoDB" id="428854at2759"/>
<dbReference type="GO" id="GO:0007064">
    <property type="term" value="P:mitotic sister chromatid cohesion"/>
    <property type="evidence" value="ECO:0000318"/>
    <property type="project" value="GO_Central"/>
</dbReference>
<dbReference type="Xenbase" id="XB-GENE-5872103">
    <property type="gene designation" value="esco1.L"/>
</dbReference>
<protein>
    <submittedName>
        <fullName evidence="15">Establishment of sister chromatid cohesion N-acetyltransferase 1 L homeolog isoform X1</fullName>
    </submittedName>
</protein>
<evidence type="ECO:0000256" key="3">
    <source>
        <dbReference type="ARBA" id="ARBA00022679"/>
    </source>
</evidence>
<dbReference type="GO" id="GO:0005634">
    <property type="term" value="C:nucleus"/>
    <property type="evidence" value="ECO:0000318"/>
    <property type="project" value="GO_Central"/>
</dbReference>
<feature type="region of interest" description="Disordered" evidence="11">
    <location>
        <begin position="1"/>
        <end position="433"/>
    </location>
</feature>
<proteinExistence type="inferred from homology"/>
<feature type="region of interest" description="Disordered" evidence="11">
    <location>
        <begin position="456"/>
        <end position="486"/>
    </location>
</feature>
<keyword evidence="6" id="KW-0862">Zinc</keyword>
<feature type="domain" description="N-acetyltransferase ESCO zinc-finger" evidence="12">
    <location>
        <begin position="741"/>
        <end position="780"/>
    </location>
</feature>
<dbReference type="GeneID" id="100127348"/>
<keyword evidence="14" id="KW-1185">Reference proteome</keyword>
<keyword evidence="5" id="KW-0863">Zinc-finger</keyword>
<feature type="region of interest" description="Disordered" evidence="11">
    <location>
        <begin position="641"/>
        <end position="665"/>
    </location>
</feature>
<organism evidence="14 15">
    <name type="scientific">Xenopus laevis</name>
    <name type="common">African clawed frog</name>
    <dbReference type="NCBI Taxonomy" id="8355"/>
    <lineage>
        <taxon>Eukaryota</taxon>
        <taxon>Metazoa</taxon>
        <taxon>Chordata</taxon>
        <taxon>Craniata</taxon>
        <taxon>Vertebrata</taxon>
        <taxon>Euteleostomi</taxon>
        <taxon>Amphibia</taxon>
        <taxon>Batrachia</taxon>
        <taxon>Anura</taxon>
        <taxon>Pipoidea</taxon>
        <taxon>Pipidae</taxon>
        <taxon>Xenopodinae</taxon>
        <taxon>Xenopus</taxon>
        <taxon>Xenopus</taxon>
    </lineage>
</organism>
<reference evidence="15" key="1">
    <citation type="submission" date="2025-08" db="UniProtKB">
        <authorList>
            <consortium name="RefSeq"/>
        </authorList>
    </citation>
    <scope>IDENTIFICATION</scope>
    <source>
        <strain evidence="15">J_2021</strain>
        <tissue evidence="15">Erythrocytes</tissue>
    </source>
</reference>
<feature type="compositionally biased region" description="Polar residues" evidence="11">
    <location>
        <begin position="124"/>
        <end position="148"/>
    </location>
</feature>
<evidence type="ECO:0000256" key="6">
    <source>
        <dbReference type="ARBA" id="ARBA00022833"/>
    </source>
</evidence>
<keyword evidence="7" id="KW-0539">Nucleus</keyword>
<keyword evidence="9" id="KW-0012">Acyltransferase</keyword>
<feature type="compositionally biased region" description="Polar residues" evidence="11">
    <location>
        <begin position="90"/>
        <end position="109"/>
    </location>
</feature>
<evidence type="ECO:0000313" key="14">
    <source>
        <dbReference type="Proteomes" id="UP000186698"/>
    </source>
</evidence>
<feature type="compositionally biased region" description="Basic and acidic residues" evidence="11">
    <location>
        <begin position="219"/>
        <end position="230"/>
    </location>
</feature>
<comment type="catalytic activity">
    <reaction evidence="10">
        <text>L-lysyl-[protein] + acetyl-CoA = N(6)-acetyl-L-lysyl-[protein] + CoA + H(+)</text>
        <dbReference type="Rhea" id="RHEA:45948"/>
        <dbReference type="Rhea" id="RHEA-COMP:9752"/>
        <dbReference type="Rhea" id="RHEA-COMP:10731"/>
        <dbReference type="ChEBI" id="CHEBI:15378"/>
        <dbReference type="ChEBI" id="CHEBI:29969"/>
        <dbReference type="ChEBI" id="CHEBI:57287"/>
        <dbReference type="ChEBI" id="CHEBI:57288"/>
        <dbReference type="ChEBI" id="CHEBI:61930"/>
    </reaction>
</comment>
<keyword evidence="4" id="KW-0479">Metal-binding</keyword>
<dbReference type="PANTHER" id="PTHR45884">
    <property type="entry name" value="N-ACETYLTRANSFERASE ECO"/>
    <property type="match status" value="1"/>
</dbReference>
<dbReference type="AGR" id="Xenbase:XB-GENE-5872103"/>
<feature type="domain" description="N-acetyltransferase ESCO acetyl-transferase" evidence="13">
    <location>
        <begin position="900"/>
        <end position="968"/>
    </location>
</feature>
<evidence type="ECO:0000313" key="16">
    <source>
        <dbReference type="Xenbase" id="XB-GENE-5872103"/>
    </source>
</evidence>
<evidence type="ECO:0000256" key="7">
    <source>
        <dbReference type="ARBA" id="ARBA00023242"/>
    </source>
</evidence>
<dbReference type="Pfam" id="PF13878">
    <property type="entry name" value="zf-C2H2_3"/>
    <property type="match status" value="1"/>
</dbReference>
<dbReference type="GO" id="GO:0008270">
    <property type="term" value="F:zinc ion binding"/>
    <property type="evidence" value="ECO:0007669"/>
    <property type="project" value="UniProtKB-KW"/>
</dbReference>
<comment type="subcellular location">
    <subcellularLocation>
        <location evidence="1">Nucleus</location>
    </subcellularLocation>
</comment>
<feature type="compositionally biased region" description="Low complexity" evidence="11">
    <location>
        <begin position="231"/>
        <end position="240"/>
    </location>
</feature>
<dbReference type="CTD" id="100127348"/>
<evidence type="ECO:0000313" key="15">
    <source>
        <dbReference type="RefSeq" id="XP_018121641.1"/>
    </source>
</evidence>
<feature type="compositionally biased region" description="Basic and acidic residues" evidence="11">
    <location>
        <begin position="316"/>
        <end position="333"/>
    </location>
</feature>
<feature type="compositionally biased region" description="Polar residues" evidence="11">
    <location>
        <begin position="269"/>
        <end position="285"/>
    </location>
</feature>
<evidence type="ECO:0000256" key="8">
    <source>
        <dbReference type="ARBA" id="ARBA00023306"/>
    </source>
</evidence>
<dbReference type="Pfam" id="PF13880">
    <property type="entry name" value="Acetyltransf_13"/>
    <property type="match status" value="1"/>
</dbReference>
<evidence type="ECO:0000256" key="2">
    <source>
        <dbReference type="ARBA" id="ARBA00005816"/>
    </source>
</evidence>
<dbReference type="AlphaFoldDB" id="A0A8J0VGU3"/>
<evidence type="ECO:0000256" key="5">
    <source>
        <dbReference type="ARBA" id="ARBA00022771"/>
    </source>
</evidence>
<keyword evidence="3" id="KW-0808">Transferase</keyword>
<feature type="compositionally biased region" description="Basic and acidic residues" evidence="11">
    <location>
        <begin position="170"/>
        <end position="193"/>
    </location>
</feature>
<feature type="compositionally biased region" description="Polar residues" evidence="11">
    <location>
        <begin position="29"/>
        <end position="49"/>
    </location>
</feature>
<accession>A0A8J0VGU3</accession>
<feature type="compositionally biased region" description="Basic and acidic residues" evidence="11">
    <location>
        <begin position="78"/>
        <end position="89"/>
    </location>
</feature>
<evidence type="ECO:0000256" key="10">
    <source>
        <dbReference type="ARBA" id="ARBA00047902"/>
    </source>
</evidence>
<evidence type="ECO:0000256" key="1">
    <source>
        <dbReference type="ARBA" id="ARBA00004123"/>
    </source>
</evidence>
<feature type="compositionally biased region" description="Polar residues" evidence="11">
    <location>
        <begin position="567"/>
        <end position="577"/>
    </location>
</feature>
<feature type="region of interest" description="Disordered" evidence="11">
    <location>
        <begin position="567"/>
        <end position="603"/>
    </location>
</feature>
<dbReference type="RefSeq" id="XP_018121641.1">
    <property type="nucleotide sequence ID" value="XM_018266152.2"/>
</dbReference>
<feature type="compositionally biased region" description="Basic and acidic residues" evidence="11">
    <location>
        <begin position="13"/>
        <end position="25"/>
    </location>
</feature>
<dbReference type="GO" id="GO:0061733">
    <property type="term" value="F:protein-lysine-acetyltransferase activity"/>
    <property type="evidence" value="ECO:0000318"/>
    <property type="project" value="GO_Central"/>
</dbReference>
<feature type="compositionally biased region" description="Basic and acidic residues" evidence="11">
    <location>
        <begin position="458"/>
        <end position="484"/>
    </location>
</feature>
<feature type="compositionally biased region" description="Polar residues" evidence="11">
    <location>
        <begin position="418"/>
        <end position="429"/>
    </location>
</feature>
<feature type="compositionally biased region" description="Polar residues" evidence="11">
    <location>
        <begin position="358"/>
        <end position="367"/>
    </location>
</feature>
<sequence>MAQKRKLSQAESSAKHQKLDKDHKHPSVATKNANGKSKTSTANHASNKKINALKPHGKANTPTKKAIKLSPQKILQKTRNELKSAKTSKEGPTSSRTTQGPLYSVQASKASKRGKADVGKKASTRANVQKSKNISNVGKNLVKNTSSARLKVSASGKNEESKTGTKRSSRLLELKHGKAQSKEPPKNSKKDIHSSCTKTEPLKGRSRLVRKTAQNKGSNSEHRGNADRKSIQQIPSSKKSAVIGKKQAQIRTVTHAQPKESSSKKHSKQLQATKKLSQAKTANGRQSKRARPLSPVNRKNKGTQGHQGPGIKTAIKRSDLRTGVKGPNDEKKLKAIQNDGMMEIPLHPNTDVTENEVDTCSHSSPSLKDSGASFSKKPLEKSQRPKQKRSSIVASAKKKSPSAKPPHKKLTVKRQKTGHSGTAKNTSAPTLPDVPTAKRISILDLCNEIAGEIESDTVEVKKDMPSSQDIQKEEHPIVENKESAQPEAVNVCHTGEKEETQSKRFFSSKTVVRLKCKLDRKNSPAPKNSKWNKIKLKKANNLSGMNVPKIHAVLPNLDVIKARSKLTQTGHSVTGTSDKPLDKKLPAGINSKSTLPDLKKSKSAAIIQKTSQEKAENGLLDKHINHDLELTFDEGFKLHLDSSPESSPLKKPPMKPQQLEPEHKKPDVIASKACASKQLFNSSLRDQMAPSDEGSSNVHLFCRNTVTSHVSSAKSTCVLSEVNIQKEVKKLKEAEKDSNKQSIIDAGQKRFGAISCNVCGMLYTASNPEDEAQHLLFHNQFISAVKYVGWKKERIVSEYPDGRIIMVLPDDPKYALKKVDEIREMVDNDLGFQQVPLRLHSRTKTLLFISSDKKVAGCLIAEHIQWGYRVIDDLIPEGTSEKEKALSERVKAWCCSTSPEPAICGVSRIWVFSMMRRKKIASRMLECLRNNFIYGSFLNKDEIAFSDPTPDGKLFATRYCGTSQFLVYNFISGHS</sequence>
<evidence type="ECO:0000256" key="11">
    <source>
        <dbReference type="SAM" id="MobiDB-lite"/>
    </source>
</evidence>
<dbReference type="InterPro" id="IPR028009">
    <property type="entry name" value="ESCO_Acetyltransf_dom"/>
</dbReference>
<dbReference type="InterPro" id="IPR028005">
    <property type="entry name" value="AcTrfase_ESCO_Znf_dom"/>
</dbReference>
<name>A0A8J0VGU3_XENLA</name>
<feature type="compositionally biased region" description="Basic residues" evidence="11">
    <location>
        <begin position="396"/>
        <end position="417"/>
    </location>
</feature>
<dbReference type="PANTHER" id="PTHR45884:SF1">
    <property type="entry name" value="N-ACETYLTRANSFERASE ESCO1"/>
    <property type="match status" value="1"/>
</dbReference>
<keyword evidence="8" id="KW-0131">Cell cycle</keyword>
<evidence type="ECO:0000256" key="9">
    <source>
        <dbReference type="ARBA" id="ARBA00023315"/>
    </source>
</evidence>
<evidence type="ECO:0000259" key="13">
    <source>
        <dbReference type="Pfam" id="PF13880"/>
    </source>
</evidence>
<evidence type="ECO:0000259" key="12">
    <source>
        <dbReference type="Pfam" id="PF13878"/>
    </source>
</evidence>